<organism evidence="2 3">
    <name type="scientific">Amanita muscaria (strain Koide BX008)</name>
    <dbReference type="NCBI Taxonomy" id="946122"/>
    <lineage>
        <taxon>Eukaryota</taxon>
        <taxon>Fungi</taxon>
        <taxon>Dikarya</taxon>
        <taxon>Basidiomycota</taxon>
        <taxon>Agaricomycotina</taxon>
        <taxon>Agaricomycetes</taxon>
        <taxon>Agaricomycetidae</taxon>
        <taxon>Agaricales</taxon>
        <taxon>Pluteineae</taxon>
        <taxon>Amanitaceae</taxon>
        <taxon>Amanita</taxon>
    </lineage>
</organism>
<dbReference type="EMBL" id="KN818460">
    <property type="protein sequence ID" value="KIL55923.1"/>
    <property type="molecule type" value="Genomic_DNA"/>
</dbReference>
<evidence type="ECO:0000313" key="2">
    <source>
        <dbReference type="EMBL" id="KIL55923.1"/>
    </source>
</evidence>
<name>A0A0C2WIF6_AMAMK</name>
<feature type="signal peptide" evidence="1">
    <location>
        <begin position="1"/>
        <end position="20"/>
    </location>
</feature>
<keyword evidence="1" id="KW-0732">Signal</keyword>
<reference evidence="2 3" key="1">
    <citation type="submission" date="2014-04" db="EMBL/GenBank/DDBJ databases">
        <title>Evolutionary Origins and Diversification of the Mycorrhizal Mutualists.</title>
        <authorList>
            <consortium name="DOE Joint Genome Institute"/>
            <consortium name="Mycorrhizal Genomics Consortium"/>
            <person name="Kohler A."/>
            <person name="Kuo A."/>
            <person name="Nagy L.G."/>
            <person name="Floudas D."/>
            <person name="Copeland A."/>
            <person name="Barry K.W."/>
            <person name="Cichocki N."/>
            <person name="Veneault-Fourrey C."/>
            <person name="LaButti K."/>
            <person name="Lindquist E.A."/>
            <person name="Lipzen A."/>
            <person name="Lundell T."/>
            <person name="Morin E."/>
            <person name="Murat C."/>
            <person name="Riley R."/>
            <person name="Ohm R."/>
            <person name="Sun H."/>
            <person name="Tunlid A."/>
            <person name="Henrissat B."/>
            <person name="Grigoriev I.V."/>
            <person name="Hibbett D.S."/>
            <person name="Martin F."/>
        </authorList>
    </citation>
    <scope>NUCLEOTIDE SEQUENCE [LARGE SCALE GENOMIC DNA]</scope>
    <source>
        <strain evidence="2 3">Koide BX008</strain>
    </source>
</reference>
<accession>A0A0C2WIF6</accession>
<proteinExistence type="predicted"/>
<sequence>MRFSVIYLASLLLLASLVASKAPGPTASSSNPIPAHGDIVRFQGVSENFSSK</sequence>
<protein>
    <submittedName>
        <fullName evidence="2">Uncharacterized protein</fullName>
    </submittedName>
</protein>
<evidence type="ECO:0000313" key="3">
    <source>
        <dbReference type="Proteomes" id="UP000054549"/>
    </source>
</evidence>
<dbReference type="InParanoid" id="A0A0C2WIF6"/>
<dbReference type="Proteomes" id="UP000054549">
    <property type="component" value="Unassembled WGS sequence"/>
</dbReference>
<dbReference type="AlphaFoldDB" id="A0A0C2WIF6"/>
<gene>
    <name evidence="2" type="ORF">M378DRAFT_173181</name>
</gene>
<feature type="chain" id="PRO_5002158028" evidence="1">
    <location>
        <begin position="21"/>
        <end position="52"/>
    </location>
</feature>
<evidence type="ECO:0000256" key="1">
    <source>
        <dbReference type="SAM" id="SignalP"/>
    </source>
</evidence>
<keyword evidence="3" id="KW-1185">Reference proteome</keyword>
<dbReference type="HOGENOM" id="CLU_3086729_0_0_1"/>